<evidence type="ECO:0000256" key="2">
    <source>
        <dbReference type="ARBA" id="ARBA00022801"/>
    </source>
</evidence>
<accession>A0ABR8QXF4</accession>
<keyword evidence="2 3" id="KW-0378">Hydrolase</keyword>
<dbReference type="PANTHER" id="PTHR11559">
    <property type="entry name" value="CARBOXYLESTERASE"/>
    <property type="match status" value="1"/>
</dbReference>
<evidence type="ECO:0000259" key="4">
    <source>
        <dbReference type="Pfam" id="PF00135"/>
    </source>
</evidence>
<sequence length="550" mass="59284">MKSAVHLLAGLTALGCVAVQSPVWAEAGPVVQAPAGPLQGETVDGVDVFRGVPYALPPTGWRRWRPPAAMSPWSQTRDATQFGAACHQPVARGESIYSGEEPTMSEDCLFLNVWAPEGAEAAPVFVWIHGGALTTGASNEAMYDGARMAAAQGMVVVSINYRLGVLGYLAHPELSAESRQKVSGNYGLLDQVSALKWIKGNIAAFGGDPGNVTIAGESAGALSVMYLMASPEARGLFHKAIAQSAYMISTPELRSTRHGDPAAEMVGVWLQAQLGRQNLADLRGMDAQELTTASLGKGYAPWGTIDGKILPEQLVEVFDRGEQAPVPLMAGFNEGEIRSLRFLLPPSPPADAEAYEAAIRASYGPLAETFLKLYPSSDLKESLLATPRDGLYGWTAERLVRRQQRTGQPGFLYFFDHGYPAMDEADLHAFHAAEIPYVFGNVDRTPPRWPAIPETDGERGLAQAMMAYWASFARTGVPVASNQPDWPAYGEGRAYMAFEETPVVRDHLMPGMYETHEAVVCRRRAAGGIAWNWNFGVLAPALPPKTPACQ</sequence>
<keyword evidence="6" id="KW-1185">Reference proteome</keyword>
<evidence type="ECO:0000313" key="6">
    <source>
        <dbReference type="Proteomes" id="UP000638918"/>
    </source>
</evidence>
<dbReference type="PROSITE" id="PS00941">
    <property type="entry name" value="CARBOXYLESTERASE_B_2"/>
    <property type="match status" value="1"/>
</dbReference>
<dbReference type="SUPFAM" id="SSF53474">
    <property type="entry name" value="alpha/beta-Hydrolases"/>
    <property type="match status" value="1"/>
</dbReference>
<feature type="domain" description="Carboxylesterase type B" evidence="4">
    <location>
        <begin position="29"/>
        <end position="508"/>
    </location>
</feature>
<dbReference type="InterPro" id="IPR019819">
    <property type="entry name" value="Carboxylesterase_B_CS"/>
</dbReference>
<dbReference type="PROSITE" id="PS00122">
    <property type="entry name" value="CARBOXYLESTERASE_B_1"/>
    <property type="match status" value="1"/>
</dbReference>
<keyword evidence="3" id="KW-0732">Signal</keyword>
<comment type="caution">
    <text evidence="5">The sequence shown here is derived from an EMBL/GenBank/DDBJ whole genome shotgun (WGS) entry which is preliminary data.</text>
</comment>
<dbReference type="EMBL" id="JACSQU010000001">
    <property type="protein sequence ID" value="MBD7940218.1"/>
    <property type="molecule type" value="Genomic_DNA"/>
</dbReference>
<dbReference type="InterPro" id="IPR019826">
    <property type="entry name" value="Carboxylesterase_B_AS"/>
</dbReference>
<dbReference type="EC" id="3.1.1.-" evidence="3"/>
<dbReference type="RefSeq" id="WP_191743721.1">
    <property type="nucleotide sequence ID" value="NZ_JACSQU010000001.1"/>
</dbReference>
<name>A0ABR8QXF4_9CAUL</name>
<evidence type="ECO:0000256" key="3">
    <source>
        <dbReference type="RuleBase" id="RU361235"/>
    </source>
</evidence>
<dbReference type="InterPro" id="IPR002018">
    <property type="entry name" value="CarbesteraseB"/>
</dbReference>
<dbReference type="PROSITE" id="PS51257">
    <property type="entry name" value="PROKAR_LIPOPROTEIN"/>
    <property type="match status" value="1"/>
</dbReference>
<dbReference type="InterPro" id="IPR029058">
    <property type="entry name" value="AB_hydrolase_fold"/>
</dbReference>
<feature type="signal peptide" evidence="3">
    <location>
        <begin position="1"/>
        <end position="25"/>
    </location>
</feature>
<dbReference type="InterPro" id="IPR000997">
    <property type="entry name" value="Cholinesterase"/>
</dbReference>
<evidence type="ECO:0000256" key="1">
    <source>
        <dbReference type="ARBA" id="ARBA00005964"/>
    </source>
</evidence>
<evidence type="ECO:0000313" key="5">
    <source>
        <dbReference type="EMBL" id="MBD7940218.1"/>
    </source>
</evidence>
<comment type="similarity">
    <text evidence="1 3">Belongs to the type-B carboxylesterase/lipase family.</text>
</comment>
<dbReference type="Pfam" id="PF00135">
    <property type="entry name" value="COesterase"/>
    <property type="match status" value="1"/>
</dbReference>
<proteinExistence type="inferred from homology"/>
<dbReference type="PRINTS" id="PR00878">
    <property type="entry name" value="CHOLNESTRASE"/>
</dbReference>
<organism evidence="5 6">
    <name type="scientific">Brevundimonas guildfordensis</name>
    <dbReference type="NCBI Taxonomy" id="2762241"/>
    <lineage>
        <taxon>Bacteria</taxon>
        <taxon>Pseudomonadati</taxon>
        <taxon>Pseudomonadota</taxon>
        <taxon>Alphaproteobacteria</taxon>
        <taxon>Caulobacterales</taxon>
        <taxon>Caulobacteraceae</taxon>
        <taxon>Brevundimonas</taxon>
    </lineage>
</organism>
<dbReference type="InterPro" id="IPR050309">
    <property type="entry name" value="Type-B_Carboxylest/Lipase"/>
</dbReference>
<dbReference type="Proteomes" id="UP000638918">
    <property type="component" value="Unassembled WGS sequence"/>
</dbReference>
<feature type="chain" id="PRO_5044982991" description="Carboxylic ester hydrolase" evidence="3">
    <location>
        <begin position="26"/>
        <end position="550"/>
    </location>
</feature>
<dbReference type="Gene3D" id="3.40.50.1820">
    <property type="entry name" value="alpha/beta hydrolase"/>
    <property type="match status" value="1"/>
</dbReference>
<reference evidence="5 6" key="1">
    <citation type="submission" date="2020-08" db="EMBL/GenBank/DDBJ databases">
        <title>A Genomic Blueprint of the Chicken Gut Microbiome.</title>
        <authorList>
            <person name="Gilroy R."/>
            <person name="Ravi A."/>
            <person name="Getino M."/>
            <person name="Pursley I."/>
            <person name="Horton D.L."/>
            <person name="Alikhan N.-F."/>
            <person name="Baker D."/>
            <person name="Gharbi K."/>
            <person name="Hall N."/>
            <person name="Watson M."/>
            <person name="Adriaenssens E.M."/>
            <person name="Foster-Nyarko E."/>
            <person name="Jarju S."/>
            <person name="Secka A."/>
            <person name="Antonio M."/>
            <person name="Oren A."/>
            <person name="Chaudhuri R."/>
            <person name="La Ragione R.M."/>
            <person name="Hildebrand F."/>
            <person name="Pallen M.J."/>
        </authorList>
    </citation>
    <scope>NUCLEOTIDE SEQUENCE [LARGE SCALE GENOMIC DNA]</scope>
    <source>
        <strain evidence="5 6">Sa3CVA3</strain>
    </source>
</reference>
<gene>
    <name evidence="5" type="ORF">H9656_02340</name>
</gene>
<protein>
    <recommendedName>
        <fullName evidence="3">Carboxylic ester hydrolase</fullName>
        <ecNumber evidence="3">3.1.1.-</ecNumber>
    </recommendedName>
</protein>